<keyword evidence="4" id="KW-0479">Metal-binding</keyword>
<feature type="active site" description="Nucleophile; cysteine thiosulfonate intermediate" evidence="4">
    <location>
        <position position="240"/>
    </location>
</feature>
<reference evidence="6 7" key="1">
    <citation type="submission" date="2024-02" db="EMBL/GenBank/DDBJ databases">
        <title>Complete genome sequence of Pelagibacterium nitratireducens ZH15.</title>
        <authorList>
            <person name="Zhao L.H."/>
        </authorList>
    </citation>
    <scope>NUCLEOTIDE SEQUENCE [LARGE SCALE GENOMIC DNA]</scope>
    <source>
        <strain evidence="6 7">ZH15</strain>
    </source>
</reference>
<evidence type="ECO:0000259" key="5">
    <source>
        <dbReference type="Pfam" id="PF01507"/>
    </source>
</evidence>
<keyword evidence="2 4" id="KW-0560">Oxidoreductase</keyword>
<dbReference type="Pfam" id="PF06073">
    <property type="entry name" value="DUF934"/>
    <property type="match status" value="1"/>
</dbReference>
<accession>A0ABZ2I334</accession>
<sequence length="427" mass="47428">MAMVSSIISAGEPRPDKLRQLGILSLNGMFDEMDAEGVLRQAVEELLPGEIAMVSSFGADSAVLLHLVSKVDQKLPVYFLETGKHFAETLDYVETLKARFGLTNVITLYPDSADIKRFDPDGTLWENDPDSCCHIRKTEPLEKVLEGYGGWVTGRKRFQTAERGVLPHFELTSDDRIKVNPLAYFTHEDIDAYKAAHGLPEHPLFERGYKSIGCAPCTSAVAEGEDPRAGRWRGRDKRECGIHFDFNGSIAKPVSQSSLTLYKDGAFRADPWRAWAEDDVAADVRYTHVPLTVFVENRDVFLASPHPIGLLVSPGEKVEDVADDLGRFSSIAINFPAFTDGRGYSSARLLRERYGYEGELRAVGDILTDQIPFMRRCGIDAFVVTNGPTRAALEKDALAEVSRYYQPVGARVEIPAGTRPFLRRPAE</sequence>
<dbReference type="InterPro" id="IPR008318">
    <property type="entry name" value="UCP030820"/>
</dbReference>
<keyword evidence="7" id="KW-1185">Reference proteome</keyword>
<dbReference type="InterPro" id="IPR002500">
    <property type="entry name" value="PAPS_reduct_dom"/>
</dbReference>
<evidence type="ECO:0000313" key="7">
    <source>
        <dbReference type="Proteomes" id="UP001369958"/>
    </source>
</evidence>
<dbReference type="RefSeq" id="WP_338610069.1">
    <property type="nucleotide sequence ID" value="NZ_CP146275.1"/>
</dbReference>
<feature type="binding site" evidence="4">
    <location>
        <position position="217"/>
    </location>
    <ligand>
        <name>[4Fe-4S] cluster</name>
        <dbReference type="ChEBI" id="CHEBI:49883"/>
    </ligand>
</feature>
<dbReference type="InterPro" id="IPR004511">
    <property type="entry name" value="PAPS/APS_Rdtase"/>
</dbReference>
<evidence type="ECO:0000256" key="3">
    <source>
        <dbReference type="ARBA" id="ARBA00024327"/>
    </source>
</evidence>
<dbReference type="GO" id="GO:0004604">
    <property type="term" value="F:phosphoadenylyl-sulfate reductase (thioredoxin) activity"/>
    <property type="evidence" value="ECO:0007669"/>
    <property type="project" value="UniProtKB-EC"/>
</dbReference>
<keyword evidence="4" id="KW-0408">Iron</keyword>
<comment type="subcellular location">
    <subcellularLocation>
        <location evidence="4">Cytoplasm</location>
    </subcellularLocation>
</comment>
<evidence type="ECO:0000256" key="2">
    <source>
        <dbReference type="ARBA" id="ARBA00023002"/>
    </source>
</evidence>
<protein>
    <recommendedName>
        <fullName evidence="4">Adenosine 5'-phosphosulfate reductase</fullName>
        <shortName evidence="4">APS reductase</shortName>
        <ecNumber evidence="4">1.8.4.10</ecNumber>
    </recommendedName>
    <alternativeName>
        <fullName evidence="4">5'-adenylylsulfate reductase</fullName>
    </alternativeName>
    <alternativeName>
        <fullName evidence="4">Thioredoxin-dependent 5'-adenylylsulfate reductase</fullName>
    </alternativeName>
</protein>
<dbReference type="NCBIfam" id="TIGR00434">
    <property type="entry name" value="cysH"/>
    <property type="match status" value="1"/>
</dbReference>
<gene>
    <name evidence="4" type="primary">cysH</name>
    <name evidence="6" type="ORF">V6617_07315</name>
</gene>
<comment type="cofactor">
    <cofactor evidence="4">
        <name>[4Fe-4S] cluster</name>
        <dbReference type="ChEBI" id="CHEBI:49883"/>
    </cofactor>
    <text evidence="4">Binds 1 [4Fe-4S] cluster per subunit.</text>
</comment>
<proteinExistence type="inferred from homology"/>
<name>A0ABZ2I334_9HYPH</name>
<feature type="binding site" evidence="4">
    <location>
        <position position="132"/>
    </location>
    <ligand>
        <name>[4Fe-4S] cluster</name>
        <dbReference type="ChEBI" id="CHEBI:49883"/>
    </ligand>
</feature>
<comment type="pathway">
    <text evidence="3 4">Sulfur metabolism; hydrogen sulfide biosynthesis; sulfite from sulfate.</text>
</comment>
<feature type="binding site" evidence="4">
    <location>
        <position position="214"/>
    </location>
    <ligand>
        <name>[4Fe-4S] cluster</name>
        <dbReference type="ChEBI" id="CHEBI:49883"/>
    </ligand>
</feature>
<dbReference type="EC" id="1.8.4.10" evidence="4"/>
<feature type="binding site" evidence="4">
    <location>
        <position position="133"/>
    </location>
    <ligand>
        <name>[4Fe-4S] cluster</name>
        <dbReference type="ChEBI" id="CHEBI:49883"/>
    </ligand>
</feature>
<dbReference type="PANTHER" id="PTHR46509:SF1">
    <property type="entry name" value="PHOSPHOADENOSINE PHOSPHOSULFATE REDUCTASE"/>
    <property type="match status" value="1"/>
</dbReference>
<evidence type="ECO:0000313" key="6">
    <source>
        <dbReference type="EMBL" id="WWT34264.1"/>
    </source>
</evidence>
<dbReference type="Gene3D" id="3.40.50.620">
    <property type="entry name" value="HUPs"/>
    <property type="match status" value="1"/>
</dbReference>
<keyword evidence="4" id="KW-0411">Iron-sulfur</keyword>
<dbReference type="Proteomes" id="UP001369958">
    <property type="component" value="Chromosome"/>
</dbReference>
<evidence type="ECO:0000256" key="4">
    <source>
        <dbReference type="HAMAP-Rule" id="MF_00063"/>
    </source>
</evidence>
<feature type="domain" description="Phosphoadenosine phosphosulphate reductase" evidence="5">
    <location>
        <begin position="51"/>
        <end position="220"/>
    </location>
</feature>
<dbReference type="PANTHER" id="PTHR46509">
    <property type="entry name" value="PHOSPHOADENOSINE PHOSPHOSULFATE REDUCTASE"/>
    <property type="match status" value="1"/>
</dbReference>
<comment type="function">
    <text evidence="4">Catalyzes the formation of sulfite from adenosine 5'-phosphosulfate (APS) using thioredoxin as an electron donor.</text>
</comment>
<dbReference type="Pfam" id="PF01507">
    <property type="entry name" value="PAPS_reduct"/>
    <property type="match status" value="1"/>
</dbReference>
<dbReference type="EMBL" id="CP146275">
    <property type="protein sequence ID" value="WWT34264.1"/>
    <property type="molecule type" value="Genomic_DNA"/>
</dbReference>
<comment type="catalytic activity">
    <reaction evidence="4">
        <text>[thioredoxin]-disulfide + sulfite + AMP + 2 H(+) = adenosine 5'-phosphosulfate + [thioredoxin]-dithiol</text>
        <dbReference type="Rhea" id="RHEA:21976"/>
        <dbReference type="Rhea" id="RHEA-COMP:10698"/>
        <dbReference type="Rhea" id="RHEA-COMP:10700"/>
        <dbReference type="ChEBI" id="CHEBI:15378"/>
        <dbReference type="ChEBI" id="CHEBI:17359"/>
        <dbReference type="ChEBI" id="CHEBI:29950"/>
        <dbReference type="ChEBI" id="CHEBI:50058"/>
        <dbReference type="ChEBI" id="CHEBI:58243"/>
        <dbReference type="ChEBI" id="CHEBI:456215"/>
        <dbReference type="EC" id="1.8.4.10"/>
    </reaction>
</comment>
<dbReference type="SUPFAM" id="SSF52402">
    <property type="entry name" value="Adenine nucleotide alpha hydrolases-like"/>
    <property type="match status" value="1"/>
</dbReference>
<keyword evidence="4" id="KW-0963">Cytoplasm</keyword>
<comment type="similarity">
    <text evidence="1 4">Belongs to the PAPS reductase family. CysH subfamily.</text>
</comment>
<evidence type="ECO:0000256" key="1">
    <source>
        <dbReference type="ARBA" id="ARBA00009732"/>
    </source>
</evidence>
<dbReference type="HAMAP" id="MF_00063">
    <property type="entry name" value="CysH"/>
    <property type="match status" value="1"/>
</dbReference>
<organism evidence="6 7">
    <name type="scientific">Pelagibacterium nitratireducens</name>
    <dbReference type="NCBI Taxonomy" id="1046114"/>
    <lineage>
        <taxon>Bacteria</taxon>
        <taxon>Pseudomonadati</taxon>
        <taxon>Pseudomonadota</taxon>
        <taxon>Alphaproteobacteria</taxon>
        <taxon>Hyphomicrobiales</taxon>
        <taxon>Devosiaceae</taxon>
        <taxon>Pelagibacterium</taxon>
    </lineage>
</organism>
<dbReference type="NCBIfam" id="NF002537">
    <property type="entry name" value="PRK02090.1"/>
    <property type="match status" value="1"/>
</dbReference>
<dbReference type="InterPro" id="IPR014729">
    <property type="entry name" value="Rossmann-like_a/b/a_fold"/>
</dbReference>